<dbReference type="PROSITE" id="PS51257">
    <property type="entry name" value="PROKAR_LIPOPROTEIN"/>
    <property type="match status" value="1"/>
</dbReference>
<keyword evidence="3" id="KW-0540">Nuclease</keyword>
<evidence type="ECO:0000256" key="1">
    <source>
        <dbReference type="SAM" id="SignalP"/>
    </source>
</evidence>
<gene>
    <name evidence="3" type="ORF">OG469_32560</name>
</gene>
<dbReference type="Proteomes" id="UP001432014">
    <property type="component" value="Chromosome"/>
</dbReference>
<dbReference type="PANTHER" id="PTHR24094:SF15">
    <property type="entry name" value="AMP-DEPENDENT SYNTHETASE_LIGASE DOMAIN-CONTAINING PROTEIN-RELATED"/>
    <property type="match status" value="1"/>
</dbReference>
<dbReference type="Pfam" id="PF07510">
    <property type="entry name" value="GmrSD_C"/>
    <property type="match status" value="1"/>
</dbReference>
<feature type="domain" description="GmrSD restriction endonucleases C-terminal" evidence="2">
    <location>
        <begin position="145"/>
        <end position="236"/>
    </location>
</feature>
<feature type="signal peptide" evidence="1">
    <location>
        <begin position="1"/>
        <end position="29"/>
    </location>
</feature>
<dbReference type="RefSeq" id="WP_329494073.1">
    <property type="nucleotide sequence ID" value="NZ_CP108460.1"/>
</dbReference>
<evidence type="ECO:0000259" key="2">
    <source>
        <dbReference type="Pfam" id="PF07510"/>
    </source>
</evidence>
<feature type="chain" id="PRO_5045348870" evidence="1">
    <location>
        <begin position="30"/>
        <end position="246"/>
    </location>
</feature>
<dbReference type="PANTHER" id="PTHR24094">
    <property type="entry name" value="SECRETED PROTEIN"/>
    <property type="match status" value="1"/>
</dbReference>
<reference evidence="3 4" key="1">
    <citation type="submission" date="2022-10" db="EMBL/GenBank/DDBJ databases">
        <title>The complete genomes of actinobacterial strains from the NBC collection.</title>
        <authorList>
            <person name="Joergensen T.S."/>
            <person name="Alvarez Arevalo M."/>
            <person name="Sterndorff E.B."/>
            <person name="Faurdal D."/>
            <person name="Vuksanovic O."/>
            <person name="Mourched A.-S."/>
            <person name="Charusanti P."/>
            <person name="Shaw S."/>
            <person name="Blin K."/>
            <person name="Weber T."/>
        </authorList>
    </citation>
    <scope>NUCLEOTIDE SEQUENCE [LARGE SCALE GENOMIC DNA]</scope>
    <source>
        <strain evidence="3 4">NBC_01247</strain>
    </source>
</reference>
<accession>A0ABZ1WGC2</accession>
<keyword evidence="3" id="KW-0255">Endonuclease</keyword>
<name>A0ABZ1WGC2_9ACTN</name>
<evidence type="ECO:0000313" key="4">
    <source>
        <dbReference type="Proteomes" id="UP001432014"/>
    </source>
</evidence>
<protein>
    <submittedName>
        <fullName evidence="3">HNH endonuclease family protein</fullName>
    </submittedName>
</protein>
<dbReference type="GO" id="GO:0004519">
    <property type="term" value="F:endonuclease activity"/>
    <property type="evidence" value="ECO:0007669"/>
    <property type="project" value="UniProtKB-KW"/>
</dbReference>
<organism evidence="3 4">
    <name type="scientific">Kitasatospora herbaricolor</name>
    <dbReference type="NCBI Taxonomy" id="68217"/>
    <lineage>
        <taxon>Bacteria</taxon>
        <taxon>Bacillati</taxon>
        <taxon>Actinomycetota</taxon>
        <taxon>Actinomycetes</taxon>
        <taxon>Kitasatosporales</taxon>
        <taxon>Streptomycetaceae</taxon>
        <taxon>Kitasatospora</taxon>
    </lineage>
</organism>
<keyword evidence="1" id="KW-0732">Signal</keyword>
<keyword evidence="4" id="KW-1185">Reference proteome</keyword>
<keyword evidence="3" id="KW-0378">Hydrolase</keyword>
<evidence type="ECO:0000313" key="3">
    <source>
        <dbReference type="EMBL" id="WUS59818.1"/>
    </source>
</evidence>
<dbReference type="EMBL" id="CP108482">
    <property type="protein sequence ID" value="WUS59818.1"/>
    <property type="molecule type" value="Genomic_DNA"/>
</dbReference>
<sequence>MALPTSRLRRPISGLGVALLTLGAGSACATATATGSDLRPGASTAPPITAASAHTGGWPGPQLSSISAARKELTALTIADRWETMDGYAREKFPHWMSQGNSCDTRESVLERDGQDVKIDSLCRSVTGTWYSVYDGLTLRDPAKTNTAHLVPLANAWRSGADKWTSAQRKVFANDLTHPQLLTVSAESNRAKGDQGPEDWKPPMKTAWCGYARAWVDVKTVYNLSVTKAEKTALGQMLDTCPGADD</sequence>
<dbReference type="InterPro" id="IPR011089">
    <property type="entry name" value="GmrSD_C"/>
</dbReference>
<proteinExistence type="predicted"/>